<keyword evidence="1" id="KW-0732">Signal</keyword>
<evidence type="ECO:0000256" key="1">
    <source>
        <dbReference type="SAM" id="SignalP"/>
    </source>
</evidence>
<keyword evidence="3" id="KW-1185">Reference proteome</keyword>
<feature type="signal peptide" evidence="1">
    <location>
        <begin position="1"/>
        <end position="28"/>
    </location>
</feature>
<dbReference type="EMBL" id="JAUOEL010000001">
    <property type="protein sequence ID" value="MDO5972825.1"/>
    <property type="molecule type" value="Genomic_DNA"/>
</dbReference>
<comment type="caution">
    <text evidence="2">The sequence shown here is derived from an EMBL/GenBank/DDBJ whole genome shotgun (WGS) entry which is preliminary data.</text>
</comment>
<reference evidence="2" key="1">
    <citation type="submission" date="2023-07" db="EMBL/GenBank/DDBJ databases">
        <title>Two novel species in the genus Flavivirga.</title>
        <authorList>
            <person name="Kwon K."/>
        </authorList>
    </citation>
    <scope>NUCLEOTIDE SEQUENCE</scope>
    <source>
        <strain evidence="2">KACC 14158</strain>
    </source>
</reference>
<name>A0ABT8WI51_9FLAO</name>
<dbReference type="PANTHER" id="PTHR38787:SF3">
    <property type="entry name" value="REGULATORY P DOMAIN-CONTAINING PROTEIN"/>
    <property type="match status" value="1"/>
</dbReference>
<dbReference type="Proteomes" id="UP001176806">
    <property type="component" value="Unassembled WGS sequence"/>
</dbReference>
<sequence>MNYLKKSIRFIKASILSYLLFLSVQSCDRNNNIPILETETETLAPCINGFADIYPCNGYDLIAHLSLDIFDADAGNDSWGWTDLTTGNEYAILATNTNVAFIDITDPANPLYLGNLPTETVDNSWRDVKVYNNYAFIVADLVGAHGMQVFDLTRLRNVANPPEVFSTDALYNGVGSCHNIVINEDKGFAYLVGCNTFNGGPNFIDISDPLNPVSAGGYDADGYSHDAQVVTYSGPDSDYTGREIYIGSNGTTSGTNKVVIIDVTDKANPQFISDVTYPNSGYTHQGWFAKNQRYFILGDELDEQFFGNNTKTIVFDFNDLDNPVLSSTYFGPTLAIDHNGYVKEDTYYLANYRAGLRVLDISNIDSSTDSMTEIGYFDTYPADDNANFNGVWSVYPYFESGNIVISDIEKGLFIVRKSDL</sequence>
<evidence type="ECO:0000313" key="2">
    <source>
        <dbReference type="EMBL" id="MDO5972825.1"/>
    </source>
</evidence>
<dbReference type="PANTHER" id="PTHR38787">
    <property type="entry name" value="REGULATORY P DOMAIN-CONTAINING PROTEIN"/>
    <property type="match status" value="1"/>
</dbReference>
<dbReference type="InterPro" id="IPR027589">
    <property type="entry name" value="Choice_anch_B"/>
</dbReference>
<dbReference type="InterPro" id="IPR013211">
    <property type="entry name" value="LVIVD"/>
</dbReference>
<evidence type="ECO:0000313" key="3">
    <source>
        <dbReference type="Proteomes" id="UP001176806"/>
    </source>
</evidence>
<organism evidence="2 3">
    <name type="scientific">Flavivirga jejuensis</name>
    <dbReference type="NCBI Taxonomy" id="870487"/>
    <lineage>
        <taxon>Bacteria</taxon>
        <taxon>Pseudomonadati</taxon>
        <taxon>Bacteroidota</taxon>
        <taxon>Flavobacteriia</taxon>
        <taxon>Flavobacteriales</taxon>
        <taxon>Flavobacteriaceae</taxon>
        <taxon>Flavivirga</taxon>
    </lineage>
</organism>
<proteinExistence type="predicted"/>
<dbReference type="PROSITE" id="PS51257">
    <property type="entry name" value="PROKAR_LIPOPROTEIN"/>
    <property type="match status" value="1"/>
</dbReference>
<gene>
    <name evidence="2" type="ORF">Q4Q40_01400</name>
</gene>
<dbReference type="RefSeq" id="WP_303299885.1">
    <property type="nucleotide sequence ID" value="NZ_BAABDA010000042.1"/>
</dbReference>
<accession>A0ABT8WI51</accession>
<feature type="chain" id="PRO_5047257034" evidence="1">
    <location>
        <begin position="29"/>
        <end position="420"/>
    </location>
</feature>
<dbReference type="NCBIfam" id="TIGR04312">
    <property type="entry name" value="choice_anch_B"/>
    <property type="match status" value="1"/>
</dbReference>
<protein>
    <submittedName>
        <fullName evidence="2">Choice-of-anchor B family protein</fullName>
    </submittedName>
</protein>
<dbReference type="Pfam" id="PF08309">
    <property type="entry name" value="LVIVD"/>
    <property type="match status" value="2"/>
</dbReference>